<protein>
    <recommendedName>
        <fullName evidence="5">Transmembrane protein</fullName>
    </recommendedName>
</protein>
<reference evidence="3" key="2">
    <citation type="journal article" date="2022" name="Microbiol. Resour. Announc.">
        <title>Metagenome Sequencing to Explore Phylogenomics of Terrestrial Cyanobacteria.</title>
        <authorList>
            <person name="Ward R.D."/>
            <person name="Stajich J.E."/>
            <person name="Johansen J.R."/>
            <person name="Huntemann M."/>
            <person name="Clum A."/>
            <person name="Foster B."/>
            <person name="Foster B."/>
            <person name="Roux S."/>
            <person name="Palaniappan K."/>
            <person name="Varghese N."/>
            <person name="Mukherjee S."/>
            <person name="Reddy T.B.K."/>
            <person name="Daum C."/>
            <person name="Copeland A."/>
            <person name="Chen I.A."/>
            <person name="Ivanova N.N."/>
            <person name="Kyrpides N.C."/>
            <person name="Shapiro N."/>
            <person name="Eloe-Fadrosh E.A."/>
            <person name="Pietrasiak N."/>
        </authorList>
    </citation>
    <scope>NUCLEOTIDE SEQUENCE</scope>
    <source>
        <strain evidence="3">JT2-VF2</strain>
    </source>
</reference>
<comment type="caution">
    <text evidence="3">The sequence shown here is derived from an EMBL/GenBank/DDBJ whole genome shotgun (WGS) entry which is preliminary data.</text>
</comment>
<proteinExistence type="predicted"/>
<keyword evidence="2" id="KW-0812">Transmembrane</keyword>
<feature type="transmembrane region" description="Helical" evidence="2">
    <location>
        <begin position="103"/>
        <end position="124"/>
    </location>
</feature>
<dbReference type="Proteomes" id="UP000715781">
    <property type="component" value="Unassembled WGS sequence"/>
</dbReference>
<evidence type="ECO:0000256" key="1">
    <source>
        <dbReference type="SAM" id="MobiDB-lite"/>
    </source>
</evidence>
<feature type="transmembrane region" description="Helical" evidence="2">
    <location>
        <begin position="44"/>
        <end position="65"/>
    </location>
</feature>
<reference evidence="3" key="1">
    <citation type="submission" date="2021-05" db="EMBL/GenBank/DDBJ databases">
        <authorList>
            <person name="Pietrasiak N."/>
            <person name="Ward R."/>
            <person name="Stajich J.E."/>
            <person name="Kurbessoian T."/>
        </authorList>
    </citation>
    <scope>NUCLEOTIDE SEQUENCE</scope>
    <source>
        <strain evidence="3">JT2-VF2</strain>
    </source>
</reference>
<gene>
    <name evidence="3" type="ORF">KME32_14835</name>
</gene>
<name>A0A951UGT3_9NOST</name>
<evidence type="ECO:0000313" key="4">
    <source>
        <dbReference type="Proteomes" id="UP000715781"/>
    </source>
</evidence>
<keyword evidence="2" id="KW-0472">Membrane</keyword>
<dbReference type="EMBL" id="JAHHHN010000007">
    <property type="protein sequence ID" value="MBW4562396.1"/>
    <property type="molecule type" value="Genomic_DNA"/>
</dbReference>
<keyword evidence="2" id="KW-1133">Transmembrane helix</keyword>
<dbReference type="AlphaFoldDB" id="A0A951UGT3"/>
<organism evidence="3 4">
    <name type="scientific">Mojavia pulchra JT2-VF2</name>
    <dbReference type="NCBI Taxonomy" id="287848"/>
    <lineage>
        <taxon>Bacteria</taxon>
        <taxon>Bacillati</taxon>
        <taxon>Cyanobacteriota</taxon>
        <taxon>Cyanophyceae</taxon>
        <taxon>Nostocales</taxon>
        <taxon>Nostocaceae</taxon>
    </lineage>
</organism>
<accession>A0A951UGT3</accession>
<evidence type="ECO:0000313" key="3">
    <source>
        <dbReference type="EMBL" id="MBW4562396.1"/>
    </source>
</evidence>
<feature type="region of interest" description="Disordered" evidence="1">
    <location>
        <begin position="1"/>
        <end position="25"/>
    </location>
</feature>
<sequence length="218" mass="24070">MENSQSVQYKPTQPKRVTPRLTNTKPSAISNSQVLINLLARHPWLLLIGLSAIFVGSAVLALYSLGSAGSVQQPEEPETSPDLLTVLEEPIPTPSETSDPTPLWMIAAIALSCGSGCFIILRLLKHPAKGQKAQKQKRYQTSLVQGQQQRLEPQTLRNPPVFVPSPSLRPLVSMQANTKPLMTVLPPDHRHRLDKSRESLADLLDLRKQSSLPTLLRK</sequence>
<feature type="compositionally biased region" description="Polar residues" evidence="1">
    <location>
        <begin position="1"/>
        <end position="11"/>
    </location>
</feature>
<evidence type="ECO:0008006" key="5">
    <source>
        <dbReference type="Google" id="ProtNLM"/>
    </source>
</evidence>
<evidence type="ECO:0000256" key="2">
    <source>
        <dbReference type="SAM" id="Phobius"/>
    </source>
</evidence>